<dbReference type="Proteomes" id="UP000465667">
    <property type="component" value="Chromosome"/>
</dbReference>
<reference evidence="4 5" key="1">
    <citation type="submission" date="2019-07" db="EMBL/GenBank/DDBJ databases">
        <title>Draft genome sequence of Haloferax volcanii SS0101, isolated from salt farm in Samut Sakhon, Thailand.</title>
        <authorList>
            <person name="Wanthongcharoen S."/>
            <person name="Yamprayoonswat W."/>
            <person name="Ruangsuj P."/>
            <person name="Thongpramul N."/>
            <person name="Jumpathong W."/>
            <person name="Sittihan S."/>
            <person name="Kanjanavas P."/>
            <person name="Yasawong M."/>
        </authorList>
    </citation>
    <scope>NUCLEOTIDE SEQUENCE [LARGE SCALE GENOMIC DNA]</scope>
    <source>
        <strain evidence="4 5">SS0101</strain>
    </source>
</reference>
<evidence type="ECO:0000313" key="5">
    <source>
        <dbReference type="Proteomes" id="UP000320212"/>
    </source>
</evidence>
<protein>
    <submittedName>
        <fullName evidence="3">Uncharacterized protein</fullName>
    </submittedName>
</protein>
<accession>A0A558GAX3</accession>
<keyword evidence="1" id="KW-1133">Transmembrane helix</keyword>
<feature type="transmembrane region" description="Helical" evidence="1">
    <location>
        <begin position="119"/>
        <end position="142"/>
    </location>
</feature>
<keyword evidence="1" id="KW-0812">Transmembrane</keyword>
<proteinExistence type="predicted"/>
<evidence type="ECO:0000313" key="3">
    <source>
        <dbReference type="EMBL" id="QIB79486.1"/>
    </source>
</evidence>
<dbReference type="GeneID" id="301160150"/>
<organism evidence="3 6">
    <name type="scientific">Haloferax volcanii</name>
    <name type="common">Halobacterium volcanii</name>
    <dbReference type="NCBI Taxonomy" id="2246"/>
    <lineage>
        <taxon>Archaea</taxon>
        <taxon>Methanobacteriati</taxon>
        <taxon>Methanobacteriota</taxon>
        <taxon>Stenosarchaea group</taxon>
        <taxon>Halobacteria</taxon>
        <taxon>Halobacteriales</taxon>
        <taxon>Haloferacaceae</taxon>
        <taxon>Haloferax</taxon>
    </lineage>
</organism>
<evidence type="ECO:0000313" key="6">
    <source>
        <dbReference type="Proteomes" id="UP000465667"/>
    </source>
</evidence>
<sequence>MTNAIVTFAIIAVVGVFAIATFGTSYIESAETEATTETITLDDAGRLVNAADIAVNFGANVTVTHNGSTLTDGVDYRFNESTGELERLANATVSNGTQVNISYQFEAPDQTTRDVNRGLGAISIPVPLLALIAAAFVVWGFLG</sequence>
<accession>A0A6C0UV96</accession>
<evidence type="ECO:0000256" key="1">
    <source>
        <dbReference type="SAM" id="Phobius"/>
    </source>
</evidence>
<dbReference type="EMBL" id="CP048738">
    <property type="protein sequence ID" value="QIB79486.1"/>
    <property type="molecule type" value="Genomic_DNA"/>
</dbReference>
<dbReference type="AlphaFoldDB" id="A0A6C0UV96"/>
<dbReference type="KEGG" id="hale:G3A49_15790"/>
<dbReference type="EMBL" id="VMTR01000053">
    <property type="protein sequence ID" value="TVT94913.1"/>
    <property type="molecule type" value="Genomic_DNA"/>
</dbReference>
<evidence type="ECO:0000313" key="2">
    <source>
        <dbReference type="EMBL" id="NLV04090.1"/>
    </source>
</evidence>
<keyword evidence="1" id="KW-0472">Membrane</keyword>
<dbReference type="EMBL" id="WOWC01000001">
    <property type="protein sequence ID" value="NLV04090.1"/>
    <property type="molecule type" value="Genomic_DNA"/>
</dbReference>
<feature type="transmembrane region" description="Helical" evidence="1">
    <location>
        <begin position="6"/>
        <end position="27"/>
    </location>
</feature>
<dbReference type="RefSeq" id="WP_004062475.1">
    <property type="nucleotide sequence ID" value="NZ_CP048738.1"/>
</dbReference>
<reference evidence="2" key="2">
    <citation type="submission" date="2019-12" db="EMBL/GenBank/DDBJ databases">
        <title>Haloferax alexandrinus strain pws11.</title>
        <authorList>
            <person name="Verma D.K."/>
            <person name="Gopal K."/>
            <person name="Prasad E.S."/>
        </authorList>
    </citation>
    <scope>NUCLEOTIDE SEQUENCE</scope>
    <source>
        <strain evidence="2">Pws11</strain>
    </source>
</reference>
<name>A0A6C0UV96_HALVO</name>
<dbReference type="Proteomes" id="UP000619835">
    <property type="component" value="Unassembled WGS sequence"/>
</dbReference>
<dbReference type="Proteomes" id="UP000320212">
    <property type="component" value="Unassembled WGS sequence"/>
</dbReference>
<gene>
    <name evidence="4" type="ORF">FQA18_09305</name>
    <name evidence="3" type="ORF">G3A49_15790</name>
    <name evidence="2" type="ORF">GOC85_16130</name>
</gene>
<reference evidence="3 6" key="3">
    <citation type="submission" date="2020-02" db="EMBL/GenBank/DDBJ databases">
        <title>Whole genome sequence of Haloferax alexandrinus pws1.</title>
        <authorList>
            <person name="Verma D.K."/>
            <person name="Gopal K."/>
            <person name="Prasad E.S."/>
        </authorList>
    </citation>
    <scope>NUCLEOTIDE SEQUENCE [LARGE SCALE GENOMIC DNA]</scope>
    <source>
        <strain evidence="6">wsp1</strain>
        <strain evidence="3">Wsp1</strain>
    </source>
</reference>
<evidence type="ECO:0000313" key="4">
    <source>
        <dbReference type="EMBL" id="TVT94913.1"/>
    </source>
</evidence>